<dbReference type="SMART" id="SM01012">
    <property type="entry name" value="ANTAR"/>
    <property type="match status" value="1"/>
</dbReference>
<dbReference type="EMBL" id="JBHTKH010000001">
    <property type="protein sequence ID" value="MFD1053470.1"/>
    <property type="molecule type" value="Genomic_DNA"/>
</dbReference>
<dbReference type="InterPro" id="IPR005561">
    <property type="entry name" value="ANTAR"/>
</dbReference>
<proteinExistence type="predicted"/>
<gene>
    <name evidence="2" type="ORF">ACFQ2V_04055</name>
</gene>
<dbReference type="InterPro" id="IPR029016">
    <property type="entry name" value="GAF-like_dom_sf"/>
</dbReference>
<protein>
    <submittedName>
        <fullName evidence="2">GAF and ANTAR domain-containing protein</fullName>
    </submittedName>
</protein>
<dbReference type="Proteomes" id="UP001597046">
    <property type="component" value="Unassembled WGS sequence"/>
</dbReference>
<reference evidence="3" key="1">
    <citation type="journal article" date="2019" name="Int. J. Syst. Evol. Microbiol.">
        <title>The Global Catalogue of Microorganisms (GCM) 10K type strain sequencing project: providing services to taxonomists for standard genome sequencing and annotation.</title>
        <authorList>
            <consortium name="The Broad Institute Genomics Platform"/>
            <consortium name="The Broad Institute Genome Sequencing Center for Infectious Disease"/>
            <person name="Wu L."/>
            <person name="Ma J."/>
        </authorList>
    </citation>
    <scope>NUCLEOTIDE SEQUENCE [LARGE SCALE GENOMIC DNA]</scope>
    <source>
        <strain evidence="3">CCUG 57508</strain>
    </source>
</reference>
<dbReference type="InterPro" id="IPR003018">
    <property type="entry name" value="GAF"/>
</dbReference>
<accession>A0ABW3MWD0</accession>
<name>A0ABW3MWD0_9MICO</name>
<feature type="domain" description="ANTAR" evidence="1">
    <location>
        <begin position="170"/>
        <end position="225"/>
    </location>
</feature>
<dbReference type="SUPFAM" id="SSF55781">
    <property type="entry name" value="GAF domain-like"/>
    <property type="match status" value="1"/>
</dbReference>
<comment type="caution">
    <text evidence="2">The sequence shown here is derived from an EMBL/GenBank/DDBJ whole genome shotgun (WGS) entry which is preliminary data.</text>
</comment>
<sequence length="234" mass="24497">MEPVPETEAALQLLGTEDSYLADDMRRAGTDLTAAAPTAIGFSLGVFAEGITLTFVSSQPSLRLLDAVQYLGGGPCEDALSEGKPLEFGREDPLDEQSWVLFGRAGAAKGVLSTLSLPIIRGGNVIAGVNVYGSRQDTFRGRHQAVANVFGAWAPGAVANADLSFATRLEAAKAPGRIADVTLVEMAVGVFVARYGLAPDAARERLVQSAARAGIHVLALAKFIVDELEQQNGS</sequence>
<dbReference type="Gene3D" id="3.30.450.40">
    <property type="match status" value="1"/>
</dbReference>
<evidence type="ECO:0000313" key="3">
    <source>
        <dbReference type="Proteomes" id="UP001597046"/>
    </source>
</evidence>
<dbReference type="Pfam" id="PF13185">
    <property type="entry name" value="GAF_2"/>
    <property type="match status" value="1"/>
</dbReference>
<evidence type="ECO:0000313" key="2">
    <source>
        <dbReference type="EMBL" id="MFD1053470.1"/>
    </source>
</evidence>
<keyword evidence="3" id="KW-1185">Reference proteome</keyword>
<organism evidence="2 3">
    <name type="scientific">Terrabacter terrigena</name>
    <dbReference type="NCBI Taxonomy" id="574718"/>
    <lineage>
        <taxon>Bacteria</taxon>
        <taxon>Bacillati</taxon>
        <taxon>Actinomycetota</taxon>
        <taxon>Actinomycetes</taxon>
        <taxon>Micrococcales</taxon>
        <taxon>Intrasporangiaceae</taxon>
        <taxon>Terrabacter</taxon>
    </lineage>
</organism>
<evidence type="ECO:0000259" key="1">
    <source>
        <dbReference type="SMART" id="SM01012"/>
    </source>
</evidence>